<reference evidence="1 2" key="1">
    <citation type="submission" date="2015-01" db="EMBL/GenBank/DDBJ databases">
        <title>Draft genome sequences of the supercritical CO2 tolerant bacteria Bacillus subterraneus MITOT1 and Bacillus cereus MIT0214.</title>
        <authorList>
            <person name="Peet K.C."/>
            <person name="Thompson J.R."/>
        </authorList>
    </citation>
    <scope>NUCLEOTIDE SEQUENCE [LARGE SCALE GENOMIC DNA]</scope>
    <source>
        <strain evidence="1 2">MITOT1</strain>
    </source>
</reference>
<dbReference type="EMBL" id="JXIQ01000028">
    <property type="protein sequence ID" value="KIY23035.1"/>
    <property type="molecule type" value="Genomic_DNA"/>
</dbReference>
<protein>
    <submittedName>
        <fullName evidence="1">Uncharacterized protein</fullName>
    </submittedName>
</protein>
<dbReference type="RefSeq" id="WP_044391786.1">
    <property type="nucleotide sequence ID" value="NZ_JXIQ01000028.1"/>
</dbReference>
<keyword evidence="2" id="KW-1185">Reference proteome</keyword>
<organism evidence="1 2">
    <name type="scientific">Mesobacillus subterraneus</name>
    <dbReference type="NCBI Taxonomy" id="285983"/>
    <lineage>
        <taxon>Bacteria</taxon>
        <taxon>Bacillati</taxon>
        <taxon>Bacillota</taxon>
        <taxon>Bacilli</taxon>
        <taxon>Bacillales</taxon>
        <taxon>Bacillaceae</taxon>
        <taxon>Mesobacillus</taxon>
    </lineage>
</organism>
<dbReference type="Proteomes" id="UP000032512">
    <property type="component" value="Unassembled WGS sequence"/>
</dbReference>
<proteinExistence type="predicted"/>
<comment type="caution">
    <text evidence="1">The sequence shown here is derived from an EMBL/GenBank/DDBJ whole genome shotgun (WGS) entry which is preliminary data.</text>
</comment>
<evidence type="ECO:0000313" key="2">
    <source>
        <dbReference type="Proteomes" id="UP000032512"/>
    </source>
</evidence>
<dbReference type="PATRIC" id="fig|285983.3.peg.3537"/>
<accession>A0A0D6ZCM0</accession>
<gene>
    <name evidence="1" type="ORF">UB32_05125</name>
</gene>
<evidence type="ECO:0000313" key="1">
    <source>
        <dbReference type="EMBL" id="KIY23035.1"/>
    </source>
</evidence>
<name>A0A0D6ZCM0_9BACI</name>
<dbReference type="AlphaFoldDB" id="A0A0D6ZCM0"/>
<sequence>MWGPGFASAGLRTDWLVYRFSAGRFPELLAVEKQEGTCQPIRSDSSEAMEQLKMRLAQGEITLEYLIYSRRGRHVV</sequence>